<sequence length="175" mass="19705">MIIMMDKKLISDTTIKINDGIKSVGPLFATFIGGVPEQHISDDGHIGPWVKRNESGYGFNKFHLVEDKKSIEVTANGLYMISVQIFYLGEASHFSYWILLDSEGYSNTRRLTKCSTSSTVAATEASCHTTVTVPMKRGDRFQIQQQEKNRLVNLQEGYSYIQVMLLSTDQGKKRS</sequence>
<dbReference type="OrthoDB" id="5947373at2759"/>
<organism evidence="1 2">
    <name type="scientific">Aphidius gifuensis</name>
    <name type="common">Parasitoid wasp</name>
    <dbReference type="NCBI Taxonomy" id="684658"/>
    <lineage>
        <taxon>Eukaryota</taxon>
        <taxon>Metazoa</taxon>
        <taxon>Ecdysozoa</taxon>
        <taxon>Arthropoda</taxon>
        <taxon>Hexapoda</taxon>
        <taxon>Insecta</taxon>
        <taxon>Pterygota</taxon>
        <taxon>Neoptera</taxon>
        <taxon>Endopterygota</taxon>
        <taxon>Hymenoptera</taxon>
        <taxon>Apocrita</taxon>
        <taxon>Ichneumonoidea</taxon>
        <taxon>Braconidae</taxon>
        <taxon>Aphidiinae</taxon>
        <taxon>Aphidius</taxon>
    </lineage>
</organism>
<dbReference type="Gene3D" id="2.60.120.40">
    <property type="match status" value="1"/>
</dbReference>
<dbReference type="AlphaFoldDB" id="A0A834XXJ1"/>
<evidence type="ECO:0000313" key="1">
    <source>
        <dbReference type="EMBL" id="KAF7993981.1"/>
    </source>
</evidence>
<evidence type="ECO:0000313" key="2">
    <source>
        <dbReference type="Proteomes" id="UP000639338"/>
    </source>
</evidence>
<comment type="caution">
    <text evidence="1">The sequence shown here is derived from an EMBL/GenBank/DDBJ whole genome shotgun (WGS) entry which is preliminary data.</text>
</comment>
<reference evidence="1 2" key="1">
    <citation type="submission" date="2020-08" db="EMBL/GenBank/DDBJ databases">
        <title>Aphidius gifuensis genome sequencing and assembly.</title>
        <authorList>
            <person name="Du Z."/>
        </authorList>
    </citation>
    <scope>NUCLEOTIDE SEQUENCE [LARGE SCALE GENOMIC DNA]</scope>
    <source>
        <strain evidence="1">YNYX2018</strain>
        <tissue evidence="1">Adults</tissue>
    </source>
</reference>
<dbReference type="Proteomes" id="UP000639338">
    <property type="component" value="Unassembled WGS sequence"/>
</dbReference>
<accession>A0A834XXJ1</accession>
<name>A0A834XXJ1_APHGI</name>
<protein>
    <recommendedName>
        <fullName evidence="3">TNF family profile domain-containing protein</fullName>
    </recommendedName>
</protein>
<gene>
    <name evidence="1" type="ORF">HCN44_011250</name>
</gene>
<proteinExistence type="predicted"/>
<evidence type="ECO:0008006" key="3">
    <source>
        <dbReference type="Google" id="ProtNLM"/>
    </source>
</evidence>
<keyword evidence="2" id="KW-1185">Reference proteome</keyword>
<dbReference type="EMBL" id="JACMRX010000003">
    <property type="protein sequence ID" value="KAF7993981.1"/>
    <property type="molecule type" value="Genomic_DNA"/>
</dbReference>
<dbReference type="SUPFAM" id="SSF49842">
    <property type="entry name" value="TNF-like"/>
    <property type="match status" value="1"/>
</dbReference>
<dbReference type="InterPro" id="IPR008983">
    <property type="entry name" value="Tumour_necrosis_fac-like_dom"/>
</dbReference>